<dbReference type="OrthoDB" id="7864784at2"/>
<gene>
    <name evidence="2" type="ORF">BC777_2919</name>
</gene>
<keyword evidence="1" id="KW-0472">Membrane</keyword>
<evidence type="ECO:0000256" key="1">
    <source>
        <dbReference type="SAM" id="Phobius"/>
    </source>
</evidence>
<protein>
    <submittedName>
        <fullName evidence="2">Uncharacterized protein</fullName>
    </submittedName>
</protein>
<feature type="transmembrane region" description="Helical" evidence="1">
    <location>
        <begin position="12"/>
        <end position="37"/>
    </location>
</feature>
<dbReference type="AlphaFoldDB" id="A0A2M8W1Y3"/>
<dbReference type="Proteomes" id="UP000228531">
    <property type="component" value="Unassembled WGS sequence"/>
</dbReference>
<proteinExistence type="predicted"/>
<keyword evidence="1" id="KW-0812">Transmembrane</keyword>
<dbReference type="EMBL" id="PGTY01000003">
    <property type="protein sequence ID" value="PJI84926.1"/>
    <property type="molecule type" value="Genomic_DNA"/>
</dbReference>
<organism evidence="2 3">
    <name type="scientific">Yoonia maricola</name>
    <dbReference type="NCBI Taxonomy" id="420999"/>
    <lineage>
        <taxon>Bacteria</taxon>
        <taxon>Pseudomonadati</taxon>
        <taxon>Pseudomonadota</taxon>
        <taxon>Alphaproteobacteria</taxon>
        <taxon>Rhodobacterales</taxon>
        <taxon>Paracoccaceae</taxon>
        <taxon>Yoonia</taxon>
    </lineage>
</organism>
<evidence type="ECO:0000313" key="3">
    <source>
        <dbReference type="Proteomes" id="UP000228531"/>
    </source>
</evidence>
<comment type="caution">
    <text evidence="2">The sequence shown here is derived from an EMBL/GenBank/DDBJ whole genome shotgun (WGS) entry which is preliminary data.</text>
</comment>
<keyword evidence="1" id="KW-1133">Transmembrane helix</keyword>
<evidence type="ECO:0000313" key="2">
    <source>
        <dbReference type="EMBL" id="PJI84926.1"/>
    </source>
</evidence>
<accession>A0A2M8W1Y3</accession>
<sequence length="220" mass="22963">MTRRRHTSNGFVLAEALVALAVAAMTVALLTSATWGLNAATERRAAAAQTSAVDWLAARRAMTGWAAGVTAQGIADSRNSLIGTASTARMVVAQTNNTPAAGPYVGELRIEARGTNRFVLIAAQHPGLRDARVTSSNARQTDVVTTSTPMRLLYLIPSGPAGQGVWRYETGSGAEGLPLAIGLEVGTRRMITAPIHPTRSASCLARLGLAGVDDDDCALR</sequence>
<reference evidence="2 3" key="1">
    <citation type="submission" date="2017-11" db="EMBL/GenBank/DDBJ databases">
        <title>Genomic Encyclopedia of Archaeal and Bacterial Type Strains, Phase II (KMG-II): From Individual Species to Whole Genera.</title>
        <authorList>
            <person name="Goeker M."/>
        </authorList>
    </citation>
    <scope>NUCLEOTIDE SEQUENCE [LARGE SCALE GENOMIC DNA]</scope>
    <source>
        <strain evidence="2 3">DSM 29128</strain>
    </source>
</reference>
<name>A0A2M8W1Y3_9RHOB</name>
<dbReference type="RefSeq" id="WP_100368888.1">
    <property type="nucleotide sequence ID" value="NZ_PGTY01000003.1"/>
</dbReference>
<keyword evidence="3" id="KW-1185">Reference proteome</keyword>